<dbReference type="EMBL" id="ABIL02000003">
    <property type="protein sequence ID" value="EDS73508.1"/>
    <property type="molecule type" value="Genomic_DNA"/>
</dbReference>
<dbReference type="AlphaFoldDB" id="B1C5T9"/>
<name>B1C5T9_9FIRM</name>
<reference evidence="1" key="1">
    <citation type="submission" date="2008-01" db="EMBL/GenBank/DDBJ databases">
        <authorList>
            <person name="Fulton L."/>
            <person name="Clifton S."/>
            <person name="Fulton B."/>
            <person name="Xu J."/>
            <person name="Minx P."/>
            <person name="Pepin K.H."/>
            <person name="Johnson M."/>
            <person name="Thiruvilangam P."/>
            <person name="Bhonagiri V."/>
            <person name="Nash W.E."/>
            <person name="Mardis E.R."/>
            <person name="Wilson R.K."/>
        </authorList>
    </citation>
    <scope>NUCLEOTIDE SEQUENCE [LARGE SCALE GENOMIC DNA]</scope>
    <source>
        <strain evidence="1">DSM 17244</strain>
    </source>
</reference>
<dbReference type="Pfam" id="PF07374">
    <property type="entry name" value="DUF1492"/>
    <property type="match status" value="1"/>
</dbReference>
<dbReference type="HOGENOM" id="CLU_114887_0_0_9"/>
<proteinExistence type="predicted"/>
<evidence type="ECO:0000313" key="2">
    <source>
        <dbReference type="Proteomes" id="UP000005178"/>
    </source>
</evidence>
<comment type="caution">
    <text evidence="1">The sequence shown here is derived from an EMBL/GenBank/DDBJ whole genome shotgun (WGS) entry which is preliminary data.</text>
</comment>
<dbReference type="STRING" id="445971.ANASTE_00077"/>
<dbReference type="eggNOG" id="ENOG5032SQ6">
    <property type="taxonomic scope" value="Bacteria"/>
</dbReference>
<keyword evidence="2" id="KW-1185">Reference proteome</keyword>
<dbReference type="InterPro" id="IPR010861">
    <property type="entry name" value="DUF1492"/>
</dbReference>
<organism evidence="1 2">
    <name type="scientific">Anaerofustis stercorihominis DSM 17244</name>
    <dbReference type="NCBI Taxonomy" id="445971"/>
    <lineage>
        <taxon>Bacteria</taxon>
        <taxon>Bacillati</taxon>
        <taxon>Bacillota</taxon>
        <taxon>Clostridia</taxon>
        <taxon>Eubacteriales</taxon>
        <taxon>Eubacteriaceae</taxon>
        <taxon>Anaerofustis</taxon>
    </lineage>
</organism>
<evidence type="ECO:0000313" key="1">
    <source>
        <dbReference type="EMBL" id="EDS73508.1"/>
    </source>
</evidence>
<protein>
    <submittedName>
        <fullName evidence="1">Uncharacterized protein</fullName>
    </submittedName>
</protein>
<sequence length="169" mass="19748">MIDNLTKLEVLKLEFTNEKEIMNKSKLALELYLPVFWATNNSLNDMYDYALEVGEGDMKRANVMFEIFAPDKQKEDFLDNVDKNEYSSLILSSILSAVGQLREYPRYGMDYYTILNDLYISADHLSGESIAEKLNISRTTFYKRKKEALRLFSVCLFGYKIPELKGYLW</sequence>
<reference evidence="1" key="2">
    <citation type="submission" date="2013-08" db="EMBL/GenBank/DDBJ databases">
        <title>Draft genome sequence of Anaerofustis stercorihominis (DSM 17244).</title>
        <authorList>
            <person name="Sudarsanam P."/>
            <person name="Ley R."/>
            <person name="Guruge J."/>
            <person name="Turnbaugh P.J."/>
            <person name="Mahowald M."/>
            <person name="Liep D."/>
            <person name="Gordon J."/>
        </authorList>
    </citation>
    <scope>NUCLEOTIDE SEQUENCE</scope>
    <source>
        <strain evidence="1">DSM 17244</strain>
    </source>
</reference>
<dbReference type="Proteomes" id="UP000005178">
    <property type="component" value="Unassembled WGS sequence"/>
</dbReference>
<gene>
    <name evidence="1" type="ORF">ANASTE_00077</name>
</gene>
<accession>B1C5T9</accession>